<proteinExistence type="predicted"/>
<dbReference type="GeneID" id="93128152"/>
<dbReference type="RefSeq" id="WP_035972201.1">
    <property type="nucleotide sequence ID" value="NZ_CABVPR010000022.1"/>
</dbReference>
<sequence length="511" mass="56554">MKANVVAAVPSPAMQTPLDADDALFFLARTGFSPAPADVARIVGMTRAQAIDDALGNVRREPVTTWPDWIDDLPPPRAQRHAWTPDMRRDALRERHRRYDALRERHRRYDALRAAWIAEMIATPSPLTERMTLFWHGHFTSGEDKVPYPQTMAAQNALFRREALGNFGTLLHAVAKDPAMLQYLDGASNRKGRPNENFAREVMELFTLGEGRYAQHDVTGAARAMTGWTLDPDTLRFIVRPEWHDAGDKTILGETGPFDGDAFIDILLKHRDTARFVAGKLWREFVSDTPDAAALDGVAERFRASGYEIRAALAALWSTDAFWDPRNRGVLVKSPVEFVVGSVRMFDVAYGDPQTLANTVRTLGQTLFYPPNVKGWPGGATWINSTTLLARKQFVEQLFRATETAGMRPAAHAMPASSDARSRAMHVIDPAASAADMRGGAGKPARGGLRFDLERWLAQYRARPQAIAGLSTELQLQHAVLPVSPVAAIDTDSTGSAYLEALLMDPAYQLK</sequence>
<dbReference type="AlphaFoldDB" id="A0A892I5B8"/>
<accession>A0A892I5B8</accession>
<keyword evidence="2" id="KW-1185">Reference proteome</keyword>
<evidence type="ECO:0000313" key="1">
    <source>
        <dbReference type="EMBL" id="QRO77348.1"/>
    </source>
</evidence>
<dbReference type="Proteomes" id="UP000625568">
    <property type="component" value="Chromosome 1"/>
</dbReference>
<organism evidence="1 2">
    <name type="scientific">Burkholderia dolosa</name>
    <dbReference type="NCBI Taxonomy" id="152500"/>
    <lineage>
        <taxon>Bacteria</taxon>
        <taxon>Pseudomonadati</taxon>
        <taxon>Pseudomonadota</taxon>
        <taxon>Betaproteobacteria</taxon>
        <taxon>Burkholderiales</taxon>
        <taxon>Burkholderiaceae</taxon>
        <taxon>Burkholderia</taxon>
        <taxon>Burkholderia cepacia complex</taxon>
    </lineage>
</organism>
<gene>
    <name evidence="1" type="ORF">I6K02_15925</name>
</gene>
<dbReference type="EMBL" id="CP069482">
    <property type="protein sequence ID" value="QRO77348.1"/>
    <property type="molecule type" value="Genomic_DNA"/>
</dbReference>
<reference evidence="1 2" key="1">
    <citation type="submission" date="2021-02" db="EMBL/GenBank/DDBJ databases">
        <title>FDA dAtabase for Regulatory Grade micrObial Sequences (FDA-ARGOS): Supporting development and validation of Infectious Disease Dx tests.</title>
        <authorList>
            <person name="Minogue T."/>
            <person name="Wolcott M."/>
            <person name="Wasieloski L."/>
            <person name="Aguilar W."/>
            <person name="Moore D."/>
            <person name="Jaissle J."/>
            <person name="Tallon L."/>
            <person name="Sadzewicz L."/>
            <person name="Zhao X."/>
            <person name="Boylan J."/>
            <person name="Ott S."/>
            <person name="Bowen H."/>
            <person name="Vavikolanu K."/>
            <person name="Mehta A."/>
            <person name="Aluvathingal J."/>
            <person name="Nadendla S."/>
            <person name="Yan Y."/>
            <person name="Sichtig H."/>
        </authorList>
    </citation>
    <scope>NUCLEOTIDE SEQUENCE [LARGE SCALE GENOMIC DNA]</scope>
    <source>
        <strain evidence="1 2">FDAARGOS_1272</strain>
    </source>
</reference>
<evidence type="ECO:0000313" key="2">
    <source>
        <dbReference type="Proteomes" id="UP000625568"/>
    </source>
</evidence>
<dbReference type="Pfam" id="PF08811">
    <property type="entry name" value="DUF1800"/>
    <property type="match status" value="1"/>
</dbReference>
<name>A0A892I5B8_9BURK</name>
<dbReference type="InterPro" id="IPR014917">
    <property type="entry name" value="DUF1800"/>
</dbReference>
<protein>
    <submittedName>
        <fullName evidence="1">DUF1800 domain-containing protein</fullName>
    </submittedName>
</protein>